<keyword evidence="4" id="KW-1003">Cell membrane</keyword>
<organism evidence="10 11">
    <name type="scientific">Sphingobacterium corticibacter</name>
    <dbReference type="NCBI Taxonomy" id="2171749"/>
    <lineage>
        <taxon>Bacteria</taxon>
        <taxon>Pseudomonadati</taxon>
        <taxon>Bacteroidota</taxon>
        <taxon>Sphingobacteriia</taxon>
        <taxon>Sphingobacteriales</taxon>
        <taxon>Sphingobacteriaceae</taxon>
        <taxon>Sphingobacterium</taxon>
    </lineage>
</organism>
<evidence type="ECO:0000313" key="10">
    <source>
        <dbReference type="EMBL" id="PVH24328.1"/>
    </source>
</evidence>
<dbReference type="Proteomes" id="UP000245627">
    <property type="component" value="Unassembled WGS sequence"/>
</dbReference>
<gene>
    <name evidence="10" type="ORF">DC487_14695</name>
</gene>
<evidence type="ECO:0000256" key="2">
    <source>
        <dbReference type="ARBA" id="ARBA00009773"/>
    </source>
</evidence>
<dbReference type="RefSeq" id="WP_116776726.1">
    <property type="nucleotide sequence ID" value="NZ_QDKG01000006.1"/>
</dbReference>
<comment type="similarity">
    <text evidence="2">Belongs to the autoinducer-2 exporter (AI-2E) (TC 2.A.86) family.</text>
</comment>
<evidence type="ECO:0000256" key="7">
    <source>
        <dbReference type="ARBA" id="ARBA00023136"/>
    </source>
</evidence>
<keyword evidence="5 9" id="KW-0812">Transmembrane</keyword>
<proteinExistence type="inferred from homology"/>
<evidence type="ECO:0000256" key="3">
    <source>
        <dbReference type="ARBA" id="ARBA00022448"/>
    </source>
</evidence>
<feature type="transmembrane region" description="Helical" evidence="9">
    <location>
        <begin position="34"/>
        <end position="52"/>
    </location>
</feature>
<feature type="compositionally biased region" description="Acidic residues" evidence="8">
    <location>
        <begin position="423"/>
        <end position="434"/>
    </location>
</feature>
<evidence type="ECO:0000313" key="11">
    <source>
        <dbReference type="Proteomes" id="UP000245627"/>
    </source>
</evidence>
<feature type="transmembrane region" description="Helical" evidence="9">
    <location>
        <begin position="303"/>
        <end position="324"/>
    </location>
</feature>
<name>A0A2T8HFV6_9SPHI</name>
<reference evidence="10 11" key="1">
    <citation type="submission" date="2018-04" db="EMBL/GenBank/DDBJ databases">
        <title>Sphingobacterium cortibacter sp. nov.</title>
        <authorList>
            <person name="Li Y."/>
        </authorList>
    </citation>
    <scope>NUCLEOTIDE SEQUENCE [LARGE SCALE GENOMIC DNA]</scope>
    <source>
        <strain evidence="10 11">2c-3</strain>
    </source>
</reference>
<dbReference type="OrthoDB" id="9793390at2"/>
<comment type="caution">
    <text evidence="10">The sequence shown here is derived from an EMBL/GenBank/DDBJ whole genome shotgun (WGS) entry which is preliminary data.</text>
</comment>
<accession>A0A2T8HFV6</accession>
<feature type="transmembrane region" description="Helical" evidence="9">
    <location>
        <begin position="266"/>
        <end position="283"/>
    </location>
</feature>
<dbReference type="PANTHER" id="PTHR21716:SF53">
    <property type="entry name" value="PERMEASE PERM-RELATED"/>
    <property type="match status" value="1"/>
</dbReference>
<evidence type="ECO:0000256" key="5">
    <source>
        <dbReference type="ARBA" id="ARBA00022692"/>
    </source>
</evidence>
<keyword evidence="6 9" id="KW-1133">Transmembrane helix</keyword>
<keyword evidence="7 9" id="KW-0472">Membrane</keyword>
<feature type="transmembrane region" description="Helical" evidence="9">
    <location>
        <begin position="150"/>
        <end position="170"/>
    </location>
</feature>
<dbReference type="InterPro" id="IPR002549">
    <property type="entry name" value="AI-2E-like"/>
</dbReference>
<protein>
    <submittedName>
        <fullName evidence="10">AI-2E family transporter</fullName>
    </submittedName>
</protein>
<sequence length="434" mass="48050">MENEKKSFPYSVGLASSLLAMILIIAILYYTSSVVLPLLFSILIAIMLYPLARFFERLRLGKAFSAILAVIVSIVVISGLGWFIVYESIVIGRDASAITGKVMSMLENCEAWLQTTFGIERNQVMTQLREQGDKAMNNIGGMLSTTFGSIGSMLAATVLVPLFTFFLLYYRVFFREFFFKAFHSVPKQKVHDTLDRIYDVVQSYLLGLITVMGIVAVLNTIGLLILGIDYAWFFGTLASLLMLLPYIGIAIGSILPALFALAVKDSAWYAVGVVAWFQVVQFLEGNIITPNIVGSKVSINPLMAIIAILLGGMVFGLAGLILALPMVATIKVIFDAIPSMEAYGFLIGEPDKSHLQRNSTQQLLMKWGIVRRPVIKKDKVVIETEIAEVEIDGRKEITEQSQVQTTEVDREVVDPKQEFPKEDDLETDSDSSKP</sequence>
<feature type="compositionally biased region" description="Basic and acidic residues" evidence="8">
    <location>
        <begin position="407"/>
        <end position="422"/>
    </location>
</feature>
<feature type="region of interest" description="Disordered" evidence="8">
    <location>
        <begin position="397"/>
        <end position="434"/>
    </location>
</feature>
<dbReference type="AlphaFoldDB" id="A0A2T8HFV6"/>
<feature type="transmembrane region" description="Helical" evidence="9">
    <location>
        <begin position="232"/>
        <end position="259"/>
    </location>
</feature>
<dbReference type="PANTHER" id="PTHR21716">
    <property type="entry name" value="TRANSMEMBRANE PROTEIN"/>
    <property type="match status" value="1"/>
</dbReference>
<keyword evidence="11" id="KW-1185">Reference proteome</keyword>
<feature type="transmembrane region" description="Helical" evidence="9">
    <location>
        <begin position="7"/>
        <end position="28"/>
    </location>
</feature>
<evidence type="ECO:0000256" key="4">
    <source>
        <dbReference type="ARBA" id="ARBA00022475"/>
    </source>
</evidence>
<feature type="transmembrane region" description="Helical" evidence="9">
    <location>
        <begin position="64"/>
        <end position="85"/>
    </location>
</feature>
<comment type="subcellular location">
    <subcellularLocation>
        <location evidence="1">Cell membrane</location>
        <topology evidence="1">Multi-pass membrane protein</topology>
    </subcellularLocation>
</comment>
<feature type="transmembrane region" description="Helical" evidence="9">
    <location>
        <begin position="204"/>
        <end position="226"/>
    </location>
</feature>
<dbReference type="GO" id="GO:0005886">
    <property type="term" value="C:plasma membrane"/>
    <property type="evidence" value="ECO:0007669"/>
    <property type="project" value="UniProtKB-SubCell"/>
</dbReference>
<evidence type="ECO:0000256" key="6">
    <source>
        <dbReference type="ARBA" id="ARBA00022989"/>
    </source>
</evidence>
<dbReference type="Pfam" id="PF01594">
    <property type="entry name" value="AI-2E_transport"/>
    <property type="match status" value="1"/>
</dbReference>
<evidence type="ECO:0000256" key="9">
    <source>
        <dbReference type="SAM" id="Phobius"/>
    </source>
</evidence>
<evidence type="ECO:0000256" key="1">
    <source>
        <dbReference type="ARBA" id="ARBA00004651"/>
    </source>
</evidence>
<evidence type="ECO:0000256" key="8">
    <source>
        <dbReference type="SAM" id="MobiDB-lite"/>
    </source>
</evidence>
<dbReference type="EMBL" id="QDKG01000006">
    <property type="protein sequence ID" value="PVH24328.1"/>
    <property type="molecule type" value="Genomic_DNA"/>
</dbReference>
<keyword evidence="3" id="KW-0813">Transport</keyword>